<dbReference type="InterPro" id="IPR032466">
    <property type="entry name" value="Metal_Hydrolase"/>
</dbReference>
<keyword evidence="7" id="KW-1185">Reference proteome</keyword>
<dbReference type="Pfam" id="PF04909">
    <property type="entry name" value="Amidohydro_2"/>
    <property type="match status" value="1"/>
</dbReference>
<evidence type="ECO:0000256" key="1">
    <source>
        <dbReference type="ARBA" id="ARBA00022793"/>
    </source>
</evidence>
<proteinExistence type="inferred from homology"/>
<organism evidence="6 7">
    <name type="scientific">Marasmius crinis-equi</name>
    <dbReference type="NCBI Taxonomy" id="585013"/>
    <lineage>
        <taxon>Eukaryota</taxon>
        <taxon>Fungi</taxon>
        <taxon>Dikarya</taxon>
        <taxon>Basidiomycota</taxon>
        <taxon>Agaricomycotina</taxon>
        <taxon>Agaricomycetes</taxon>
        <taxon>Agaricomycetidae</taxon>
        <taxon>Agaricales</taxon>
        <taxon>Marasmiineae</taxon>
        <taxon>Marasmiaceae</taxon>
        <taxon>Marasmius</taxon>
    </lineage>
</organism>
<accession>A0ABR3ELU0</accession>
<feature type="region of interest" description="Disordered" evidence="4">
    <location>
        <begin position="15"/>
        <end position="35"/>
    </location>
</feature>
<dbReference type="InterPro" id="IPR032465">
    <property type="entry name" value="ACMSD"/>
</dbReference>
<dbReference type="PANTHER" id="PTHR21240:SF31">
    <property type="entry name" value="AMIDOHYDROLASE FAMILY PROTEIN (AFU_ORTHOLOGUE AFUA_7G05840)"/>
    <property type="match status" value="1"/>
</dbReference>
<evidence type="ECO:0000256" key="2">
    <source>
        <dbReference type="ARBA" id="ARBA00023239"/>
    </source>
</evidence>
<dbReference type="Proteomes" id="UP001465976">
    <property type="component" value="Unassembled WGS sequence"/>
</dbReference>
<name>A0ABR3ELU0_9AGAR</name>
<evidence type="ECO:0000313" key="6">
    <source>
        <dbReference type="EMBL" id="KAL0563862.1"/>
    </source>
</evidence>
<feature type="domain" description="Amidohydrolase-related" evidence="5">
    <location>
        <begin position="271"/>
        <end position="364"/>
    </location>
</feature>
<evidence type="ECO:0000259" key="5">
    <source>
        <dbReference type="Pfam" id="PF04909"/>
    </source>
</evidence>
<dbReference type="Gene3D" id="3.20.20.140">
    <property type="entry name" value="Metal-dependent hydrolases"/>
    <property type="match status" value="1"/>
</dbReference>
<evidence type="ECO:0000256" key="3">
    <source>
        <dbReference type="RuleBase" id="RU366045"/>
    </source>
</evidence>
<comment type="caution">
    <text evidence="6">The sequence shown here is derived from an EMBL/GenBank/DDBJ whole genome shotgun (WGS) entry which is preliminary data.</text>
</comment>
<evidence type="ECO:0000256" key="4">
    <source>
        <dbReference type="SAM" id="MobiDB-lite"/>
    </source>
</evidence>
<evidence type="ECO:0000313" key="7">
    <source>
        <dbReference type="Proteomes" id="UP001465976"/>
    </source>
</evidence>
<protein>
    <recommendedName>
        <fullName evidence="5">Amidohydrolase-related domain-containing protein</fullName>
    </recommendedName>
</protein>
<dbReference type="EMBL" id="JBAHYK010003144">
    <property type="protein sequence ID" value="KAL0563862.1"/>
    <property type="molecule type" value="Genomic_DNA"/>
</dbReference>
<feature type="compositionally biased region" description="Polar residues" evidence="4">
    <location>
        <begin position="25"/>
        <end position="35"/>
    </location>
</feature>
<feature type="non-terminal residue" evidence="6">
    <location>
        <position position="366"/>
    </location>
</feature>
<dbReference type="SUPFAM" id="SSF51556">
    <property type="entry name" value="Metallo-dependent hydrolases"/>
    <property type="match status" value="1"/>
</dbReference>
<dbReference type="InterPro" id="IPR006680">
    <property type="entry name" value="Amidohydro-rel"/>
</dbReference>
<dbReference type="PANTHER" id="PTHR21240">
    <property type="entry name" value="2-AMINO-3-CARBOXYLMUCONATE-6-SEMIALDEHYDE DECARBOXYLASE"/>
    <property type="match status" value="1"/>
</dbReference>
<keyword evidence="2 3" id="KW-0456">Lyase</keyword>
<sequence>MSLCRRLELQSFLSGIRNTRRSPHGQDTPTRSVTISPKYFSAPQDPAGLLDYVNKNGLVQNISQSDANGSLQVDFFELEAAKQFTEQCNSETSLNLQTQFNPISPKPNAPTICDVWQGHSRKVRFVPSTSANWTTEEVLREFTAFGPITKVTSGNSRDAWFNISFYKFQDAVKVTRKFDPSWGTLQKVPARDAFTPNNYSQQMLVVPDFPMQPPSLLKLHAATRQYQVVHYHSDASNGILLNAIPVLMMSTFTPSPAVIPFGWTAEEVRSSIQDIHGGRLEQMNAHGIDYMVLSYQSPGIQGISDPQQALSAATNINNQLAAAIKNNTERFGAFASLPMHNASIAEAELRRTVTELGYVGAMLHDY</sequence>
<gene>
    <name evidence="6" type="ORF">V5O48_018198</name>
</gene>
<reference evidence="6 7" key="1">
    <citation type="submission" date="2024-02" db="EMBL/GenBank/DDBJ databases">
        <title>A draft genome for the cacao thread blight pathogen Marasmius crinis-equi.</title>
        <authorList>
            <person name="Cohen S.P."/>
            <person name="Baruah I.K."/>
            <person name="Amoako-Attah I."/>
            <person name="Bukari Y."/>
            <person name="Meinhardt L.W."/>
            <person name="Bailey B.A."/>
        </authorList>
    </citation>
    <scope>NUCLEOTIDE SEQUENCE [LARGE SCALE GENOMIC DNA]</scope>
    <source>
        <strain evidence="6 7">GH-76</strain>
    </source>
</reference>
<comment type="similarity">
    <text evidence="3">Belongs to the metallo-dependent hydrolases superfamily.</text>
</comment>
<keyword evidence="1 3" id="KW-0210">Decarboxylase</keyword>